<dbReference type="HAMAP" id="MF_01600">
    <property type="entry name" value="UPF0182"/>
    <property type="match status" value="1"/>
</dbReference>
<keyword evidence="1" id="KW-1133">Transmembrane helix</keyword>
<dbReference type="RefSeq" id="WP_083836991.1">
    <property type="nucleotide sequence ID" value="NZ_CP045808.1"/>
</dbReference>
<feature type="transmembrane region" description="Helical" evidence="1">
    <location>
        <begin position="18"/>
        <end position="37"/>
    </location>
</feature>
<feature type="transmembrane region" description="Helical" evidence="1">
    <location>
        <begin position="289"/>
        <end position="309"/>
    </location>
</feature>
<name>A0A857LPH8_9ACTN</name>
<dbReference type="EMBL" id="CP045810">
    <property type="protein sequence ID" value="QHN40635.1"/>
    <property type="molecule type" value="Genomic_DNA"/>
</dbReference>
<organism evidence="3">
    <name type="scientific">Gordonia amarae</name>
    <dbReference type="NCBI Taxonomy" id="36821"/>
    <lineage>
        <taxon>Bacteria</taxon>
        <taxon>Bacillati</taxon>
        <taxon>Actinomycetota</taxon>
        <taxon>Actinomycetes</taxon>
        <taxon>Mycobacteriales</taxon>
        <taxon>Gordoniaceae</taxon>
        <taxon>Gordonia</taxon>
    </lineage>
</organism>
<evidence type="ECO:0000256" key="2">
    <source>
        <dbReference type="SAM" id="MobiDB-lite"/>
    </source>
</evidence>
<gene>
    <name evidence="3" type="ORF">GII30_17120</name>
</gene>
<evidence type="ECO:0000313" key="3">
    <source>
        <dbReference type="EMBL" id="QHN40635.1"/>
    </source>
</evidence>
<feature type="region of interest" description="Disordered" evidence="2">
    <location>
        <begin position="912"/>
        <end position="958"/>
    </location>
</feature>
<feature type="transmembrane region" description="Helical" evidence="1">
    <location>
        <begin position="263"/>
        <end position="282"/>
    </location>
</feature>
<keyword evidence="1" id="KW-1003">Cell membrane</keyword>
<protein>
    <recommendedName>
        <fullName evidence="1">UPF0182 protein GII30_17120</fullName>
    </recommendedName>
</protein>
<feature type="compositionally biased region" description="Low complexity" evidence="2">
    <location>
        <begin position="920"/>
        <end position="947"/>
    </location>
</feature>
<feature type="transmembrane region" description="Helical" evidence="1">
    <location>
        <begin position="170"/>
        <end position="193"/>
    </location>
</feature>
<dbReference type="InterPro" id="IPR005372">
    <property type="entry name" value="UPF0182"/>
</dbReference>
<keyword evidence="1" id="KW-0812">Transmembrane</keyword>
<evidence type="ECO:0000256" key="1">
    <source>
        <dbReference type="HAMAP-Rule" id="MF_01600"/>
    </source>
</evidence>
<dbReference type="NCBIfam" id="NF009097">
    <property type="entry name" value="PRK12438.1"/>
    <property type="match status" value="1"/>
</dbReference>
<keyword evidence="1" id="KW-0472">Membrane</keyword>
<feature type="transmembrane region" description="Helical" evidence="1">
    <location>
        <begin position="112"/>
        <end position="131"/>
    </location>
</feature>
<dbReference type="AlphaFoldDB" id="A0A857LPH8"/>
<accession>A0A857LPH8</accession>
<feature type="transmembrane region" description="Helical" evidence="1">
    <location>
        <begin position="57"/>
        <end position="85"/>
    </location>
</feature>
<feature type="transmembrane region" description="Helical" evidence="1">
    <location>
        <begin position="213"/>
        <end position="232"/>
    </location>
</feature>
<dbReference type="PANTHER" id="PTHR39344">
    <property type="entry name" value="UPF0182 PROTEIN SLL1060"/>
    <property type="match status" value="1"/>
</dbReference>
<dbReference type="PANTHER" id="PTHR39344:SF1">
    <property type="entry name" value="UPF0182 PROTEIN SLL1060"/>
    <property type="match status" value="1"/>
</dbReference>
<dbReference type="Pfam" id="PF03699">
    <property type="entry name" value="UPF0182"/>
    <property type="match status" value="1"/>
</dbReference>
<comment type="subcellular location">
    <subcellularLocation>
        <location evidence="1">Cell membrane</location>
        <topology evidence="1">Multi-pass membrane protein</topology>
    </subcellularLocation>
</comment>
<dbReference type="GO" id="GO:0005576">
    <property type="term" value="C:extracellular region"/>
    <property type="evidence" value="ECO:0007669"/>
    <property type="project" value="TreeGrafter"/>
</dbReference>
<comment type="similarity">
    <text evidence="1">Belongs to the UPF0182 family.</text>
</comment>
<reference evidence="3" key="1">
    <citation type="journal article" date="2021" name="Nat. Microbiol.">
        <title>Cocultivation of an ultrasmall environmental parasitic bacterium with lytic ability against bacteria associated with wastewater foams.</title>
        <authorList>
            <person name="Batinovic S."/>
            <person name="Rose J.J.A."/>
            <person name="Ratcliffe J."/>
            <person name="Seviour R.J."/>
            <person name="Petrovski S."/>
        </authorList>
    </citation>
    <scope>NUCLEOTIDE SEQUENCE</scope>
    <source>
        <strain evidence="3">CON44</strain>
    </source>
</reference>
<dbReference type="GO" id="GO:0005886">
    <property type="term" value="C:plasma membrane"/>
    <property type="evidence" value="ECO:0007669"/>
    <property type="project" value="UniProtKB-SubCell"/>
</dbReference>
<dbReference type="NCBIfam" id="NF000825">
    <property type="entry name" value="PRK00068.1"/>
    <property type="match status" value="1"/>
</dbReference>
<proteinExistence type="inferred from homology"/>
<sequence length="993" mass="108921">MSVRGPAGLPTLSRRSKVVIWIGVAVLILLLVGPRAVSLTTDWLWFSDIGYTEVFSTIIWTRIIVFLVAAVLTAAIVFAAVAVAYRSRSVFVPSGIGPDPLARYRTTVMARIRWFAVLPPLLIGVLAGLVAQGSWSTVQVFLKGTSFGVKDPQFGLDVGFYAFDLPFWRFLLNLLFVIVVVAFVVNLVTHYVFGSIRLGGGGVAPSISMAARVQLSVLAGTFLLLKAVAYWLDRYSLLSSERKQETFTGMSYTDANAVLSSKLILMAIAIICAVAFFAGIVLRDLRVPALATVLMLVSALLIGVGWPLAVEQFSVKPNAAQKEAKYIGRNIAATEQAYGIGKDKVTTKDNWAAKDPDPAAVNSDKATLSNIRILDPNIVSGTYTQLQQRQNFYGFPSQLAIDRYKVDGEMRDYVVAVREIDPARLAGDQGNWLNKHLTYTHGNGFVAAPANTVRKAASADNAAEGSGEPDFVVGDLSNFKTDDYKKNSPIKVTEPRIYFGELISKGTPDYAIVGSDGAPAREYDTDNLKYTYQGDSGVSLGNWFNRFMYSVKFGERNFLLSSEINKNSKILYNRDPRDRVKKAAPWLTVDSKTYPAVMADGSIKWIVDGYTTLENYPYAQKTSLQALTTDAQELNRGQTGRTQVNRQVSYVRNSVKATVDAYTGEVKLYQFDDKDPVLKTWMKVFPGTVEPRSQFDKEGDLRDHVRYPEDLFKIQRTLLAKYHVKDPQAFFQGSQFWSVPADPTNDQADRQGLDQPPYYFVAADPDDKRASFQLTSVMTRLNRPILGAYMTASSDPDDYGRITLRTLPLSSQRVGPKQAFNPMKADDRVSENLKNLENTATTQFGNLLTLPVGDNGILYVMPLYVQAKGEGSYPRLFRIVTQYQDKLGNTARIGYAATTAGALAQVGIDPENAVSVPGETTTPTQPTQPTQGGTTPPATSGGQSGSQRDNAVKAMGAALDDLKSAQQNGDFKAYGEALEKLKKAVDQYENSGG</sequence>